<sequence>MMSDANDVGSDDDPSTPAIAVTLAATFFVGSVFSSTVVHEVLGRRGLPAAPLAYAMVFSPISYAVVVSEERIQQSRHWPTIEKLWYPGIIGAAMVGPVIATAFFPAAFGRSLPRGIPTAIALTTSIAAPALAVARGLSQRKKAGGRP</sequence>
<feature type="transmembrane region" description="Helical" evidence="1">
    <location>
        <begin position="18"/>
        <end position="38"/>
    </location>
</feature>
<evidence type="ECO:0000256" key="1">
    <source>
        <dbReference type="SAM" id="Phobius"/>
    </source>
</evidence>
<keyword evidence="1" id="KW-1133">Transmembrane helix</keyword>
<dbReference type="Proteomes" id="UP000632454">
    <property type="component" value="Unassembled WGS sequence"/>
</dbReference>
<dbReference type="EMBL" id="BMCS01000001">
    <property type="protein sequence ID" value="GGF14118.1"/>
    <property type="molecule type" value="Genomic_DNA"/>
</dbReference>
<reference evidence="3" key="1">
    <citation type="journal article" date="2019" name="Int. J. Syst. Evol. Microbiol.">
        <title>The Global Catalogue of Microorganisms (GCM) 10K type strain sequencing project: providing services to taxonomists for standard genome sequencing and annotation.</title>
        <authorList>
            <consortium name="The Broad Institute Genomics Platform"/>
            <consortium name="The Broad Institute Genome Sequencing Center for Infectious Disease"/>
            <person name="Wu L."/>
            <person name="Ma J."/>
        </authorList>
    </citation>
    <scope>NUCLEOTIDE SEQUENCE [LARGE SCALE GENOMIC DNA]</scope>
    <source>
        <strain evidence="3">CCM 7855</strain>
    </source>
</reference>
<gene>
    <name evidence="2" type="ORF">GCM10007298_07640</name>
</gene>
<keyword evidence="1" id="KW-0812">Transmembrane</keyword>
<evidence type="ECO:0000313" key="2">
    <source>
        <dbReference type="EMBL" id="GGF14118.1"/>
    </source>
</evidence>
<keyword evidence="3" id="KW-1185">Reference proteome</keyword>
<feature type="transmembrane region" description="Helical" evidence="1">
    <location>
        <begin position="116"/>
        <end position="137"/>
    </location>
</feature>
<organism evidence="2 3">
    <name type="scientific">Williamsia phyllosphaerae</name>
    <dbReference type="NCBI Taxonomy" id="885042"/>
    <lineage>
        <taxon>Bacteria</taxon>
        <taxon>Bacillati</taxon>
        <taxon>Actinomycetota</taxon>
        <taxon>Actinomycetes</taxon>
        <taxon>Mycobacteriales</taxon>
        <taxon>Nocardiaceae</taxon>
        <taxon>Williamsia</taxon>
    </lineage>
</organism>
<name>A0ABQ1UBK0_9NOCA</name>
<proteinExistence type="predicted"/>
<accession>A0ABQ1UBK0</accession>
<evidence type="ECO:0000313" key="3">
    <source>
        <dbReference type="Proteomes" id="UP000632454"/>
    </source>
</evidence>
<feature type="transmembrane region" description="Helical" evidence="1">
    <location>
        <begin position="84"/>
        <end position="104"/>
    </location>
</feature>
<keyword evidence="1" id="KW-0472">Membrane</keyword>
<protein>
    <recommendedName>
        <fullName evidence="4">EamA domain-containing protein</fullName>
    </recommendedName>
</protein>
<evidence type="ECO:0008006" key="4">
    <source>
        <dbReference type="Google" id="ProtNLM"/>
    </source>
</evidence>
<comment type="caution">
    <text evidence="2">The sequence shown here is derived from an EMBL/GenBank/DDBJ whole genome shotgun (WGS) entry which is preliminary data.</text>
</comment>